<dbReference type="AlphaFoldDB" id="A0A4Z1KD64"/>
<gene>
    <name evidence="1" type="ORF">BELL_0036g00260</name>
</gene>
<evidence type="ECO:0000313" key="2">
    <source>
        <dbReference type="Proteomes" id="UP000297229"/>
    </source>
</evidence>
<proteinExistence type="predicted"/>
<comment type="caution">
    <text evidence="1">The sequence shown here is derived from an EMBL/GenBank/DDBJ whole genome shotgun (WGS) entry which is preliminary data.</text>
</comment>
<dbReference type="EMBL" id="PQXM01000036">
    <property type="protein sequence ID" value="TGO79337.1"/>
    <property type="molecule type" value="Genomic_DNA"/>
</dbReference>
<sequence>MSKSKGEVSNHVSASTLLNGRGCSSRLTTALIYFVGSDYEYPFLVVAAHDLVNSLVIENSNDDDIMS</sequence>
<dbReference type="Proteomes" id="UP000297229">
    <property type="component" value="Unassembled WGS sequence"/>
</dbReference>
<evidence type="ECO:0000313" key="1">
    <source>
        <dbReference type="EMBL" id="TGO79337.1"/>
    </source>
</evidence>
<reference evidence="1 2" key="1">
    <citation type="submission" date="2017-12" db="EMBL/GenBank/DDBJ databases">
        <title>Comparative genomics of Botrytis spp.</title>
        <authorList>
            <person name="Valero-Jimenez C.A."/>
            <person name="Tapia P."/>
            <person name="Veloso J."/>
            <person name="Silva-Moreno E."/>
            <person name="Staats M."/>
            <person name="Valdes J.H."/>
            <person name="Van Kan J.A.L."/>
        </authorList>
    </citation>
    <scope>NUCLEOTIDE SEQUENCE [LARGE SCALE GENOMIC DNA]</scope>
    <source>
        <strain evidence="1 2">Be9601</strain>
    </source>
</reference>
<accession>A0A4Z1KD64</accession>
<name>A0A4Z1KD64_9HELO</name>
<protein>
    <submittedName>
        <fullName evidence="1">Uncharacterized protein</fullName>
    </submittedName>
</protein>
<keyword evidence="2" id="KW-1185">Reference proteome</keyword>
<organism evidence="1 2">
    <name type="scientific">Botrytis elliptica</name>
    <dbReference type="NCBI Taxonomy" id="278938"/>
    <lineage>
        <taxon>Eukaryota</taxon>
        <taxon>Fungi</taxon>
        <taxon>Dikarya</taxon>
        <taxon>Ascomycota</taxon>
        <taxon>Pezizomycotina</taxon>
        <taxon>Leotiomycetes</taxon>
        <taxon>Helotiales</taxon>
        <taxon>Sclerotiniaceae</taxon>
        <taxon>Botrytis</taxon>
    </lineage>
</organism>